<dbReference type="PANTHER" id="PTHR34482">
    <property type="entry name" value="DNA DAMAGE-INDUCIBLE PROTEIN 1-LIKE"/>
    <property type="match status" value="1"/>
</dbReference>
<gene>
    <name evidence="4" type="primary">LOC106756357</name>
</gene>
<reference evidence="3" key="1">
    <citation type="journal article" date="2014" name="Nat. Commun.">
        <title>Genome sequence of mungbean and insights into evolution within Vigna species.</title>
        <authorList>
            <person name="Kang Y.J."/>
            <person name="Kim S.K."/>
            <person name="Kim M.Y."/>
            <person name="Lestari P."/>
            <person name="Kim K.H."/>
            <person name="Ha B.K."/>
            <person name="Jun T.H."/>
            <person name="Hwang W.J."/>
            <person name="Lee T."/>
            <person name="Lee J."/>
            <person name="Shim S."/>
            <person name="Yoon M.Y."/>
            <person name="Jang Y.E."/>
            <person name="Han K.S."/>
            <person name="Taeprayoon P."/>
            <person name="Yoon N."/>
            <person name="Somta P."/>
            <person name="Tanya P."/>
            <person name="Kim K.S."/>
            <person name="Gwag J.G."/>
            <person name="Moon J.K."/>
            <person name="Lee Y.H."/>
            <person name="Park B.S."/>
            <person name="Bombarely A."/>
            <person name="Doyle J.J."/>
            <person name="Jackson S.A."/>
            <person name="Schafleitner R."/>
            <person name="Srinives P."/>
            <person name="Varshney R.K."/>
            <person name="Lee S.H."/>
        </authorList>
    </citation>
    <scope>NUCLEOTIDE SEQUENCE [LARGE SCALE GENOMIC DNA]</scope>
    <source>
        <strain evidence="3">cv. VC1973A</strain>
    </source>
</reference>
<evidence type="ECO:0000313" key="3">
    <source>
        <dbReference type="Proteomes" id="UP000087766"/>
    </source>
</evidence>
<dbReference type="Proteomes" id="UP000087766">
    <property type="component" value="Chromosome 1"/>
</dbReference>
<dbReference type="RefSeq" id="XP_014494238.1">
    <property type="nucleotide sequence ID" value="XM_014638752.1"/>
</dbReference>
<dbReference type="AlphaFoldDB" id="A0A1S3TKE1"/>
<reference evidence="4" key="2">
    <citation type="submission" date="2025-08" db="UniProtKB">
        <authorList>
            <consortium name="RefSeq"/>
        </authorList>
    </citation>
    <scope>IDENTIFICATION</scope>
    <source>
        <tissue evidence="4">Leaf</tissue>
    </source>
</reference>
<dbReference type="SUPFAM" id="SSF57756">
    <property type="entry name" value="Retrovirus zinc finger-like domains"/>
    <property type="match status" value="1"/>
</dbReference>
<dbReference type="GO" id="GO:0003676">
    <property type="term" value="F:nucleic acid binding"/>
    <property type="evidence" value="ECO:0007669"/>
    <property type="project" value="InterPro"/>
</dbReference>
<name>A0A1S3TKE1_VIGRR</name>
<feature type="compositionally biased region" description="Low complexity" evidence="1">
    <location>
        <begin position="165"/>
        <end position="197"/>
    </location>
</feature>
<organism evidence="3 4">
    <name type="scientific">Vigna radiata var. radiata</name>
    <name type="common">Mung bean</name>
    <name type="synonym">Phaseolus aureus</name>
    <dbReference type="NCBI Taxonomy" id="3916"/>
    <lineage>
        <taxon>Eukaryota</taxon>
        <taxon>Viridiplantae</taxon>
        <taxon>Streptophyta</taxon>
        <taxon>Embryophyta</taxon>
        <taxon>Tracheophyta</taxon>
        <taxon>Spermatophyta</taxon>
        <taxon>Magnoliopsida</taxon>
        <taxon>eudicotyledons</taxon>
        <taxon>Gunneridae</taxon>
        <taxon>Pentapetalae</taxon>
        <taxon>rosids</taxon>
        <taxon>fabids</taxon>
        <taxon>Fabales</taxon>
        <taxon>Fabaceae</taxon>
        <taxon>Papilionoideae</taxon>
        <taxon>50 kb inversion clade</taxon>
        <taxon>NPAAA clade</taxon>
        <taxon>indigoferoid/millettioid clade</taxon>
        <taxon>Phaseoleae</taxon>
        <taxon>Vigna</taxon>
    </lineage>
</organism>
<accession>A0A1S3TKE1</accession>
<proteinExistence type="predicted"/>
<dbReference type="InterPro" id="IPR005162">
    <property type="entry name" value="Retrotrans_gag_dom"/>
</dbReference>
<feature type="domain" description="CCHC-type" evidence="2">
    <location>
        <begin position="206"/>
        <end position="221"/>
    </location>
</feature>
<evidence type="ECO:0000259" key="2">
    <source>
        <dbReference type="SMART" id="SM00343"/>
    </source>
</evidence>
<dbReference type="PANTHER" id="PTHR34482:SF49">
    <property type="entry name" value="RETROTRANSPOSON GAG DOMAIN-CONTAINING PROTEIN"/>
    <property type="match status" value="1"/>
</dbReference>
<evidence type="ECO:0000313" key="4">
    <source>
        <dbReference type="RefSeq" id="XP_014494238.1"/>
    </source>
</evidence>
<feature type="region of interest" description="Disordered" evidence="1">
    <location>
        <begin position="158"/>
        <end position="197"/>
    </location>
</feature>
<dbReference type="InterPro" id="IPR036875">
    <property type="entry name" value="Znf_CCHC_sf"/>
</dbReference>
<dbReference type="InterPro" id="IPR001878">
    <property type="entry name" value="Znf_CCHC"/>
</dbReference>
<evidence type="ECO:0000256" key="1">
    <source>
        <dbReference type="SAM" id="MobiDB-lite"/>
    </source>
</evidence>
<dbReference type="SMART" id="SM00343">
    <property type="entry name" value="ZnF_C2HC"/>
    <property type="match status" value="2"/>
</dbReference>
<dbReference type="Gene3D" id="4.10.60.10">
    <property type="entry name" value="Zinc finger, CCHC-type"/>
    <property type="match status" value="1"/>
</dbReference>
<dbReference type="OrthoDB" id="1432379at2759"/>
<dbReference type="KEGG" id="vra:106756357"/>
<dbReference type="Pfam" id="PF03732">
    <property type="entry name" value="Retrotrans_gag"/>
    <property type="match status" value="1"/>
</dbReference>
<protein>
    <submittedName>
        <fullName evidence="4">Uncharacterized protein LOC106756357</fullName>
    </submittedName>
</protein>
<sequence length="259" mass="29745">MERIFEAKGCPDDRKLAYTQYLLTGEVGHWWNNMRAILERRGTPITWELFKTKFYTEYFPDSVRFAKEVEFLELTQGNRSVTEYADCFKHLLRFSTVQVNEDWQCRKFENGLRKDVKLMVKGLRIREFPALVEMARDMEKTKGEPEVQQSQRVQPLRVGGPVVFRGGSSSRTTPFSRPTSLGSRGSSSSSQPSVQLGPPSYANPVRCYMCGGPHLQSVCPRLIGYKRCNLCRRDDHYARDCPTVRRTGPPPPRLADRAI</sequence>
<dbReference type="GO" id="GO:0008270">
    <property type="term" value="F:zinc ion binding"/>
    <property type="evidence" value="ECO:0007669"/>
    <property type="project" value="InterPro"/>
</dbReference>
<dbReference type="GeneID" id="106756357"/>
<keyword evidence="3" id="KW-1185">Reference proteome</keyword>
<feature type="domain" description="CCHC-type" evidence="2">
    <location>
        <begin position="227"/>
        <end position="243"/>
    </location>
</feature>